<keyword evidence="3" id="KW-0732">Signal</keyword>
<sequence length="417" mass="45748">MKIKVLMTGLLAFAATAAFAQKSELNNAQAEYDKYETSRGQKLTAALAATSINNAKTSIDKASANEKTANLPQTYALKGAIYSSLAVQDSVPATSTPLYSTAAEALKKAAELDTKGEYKALISHANTNLAQWNLTKGVKEYQNKNYQEAYKAFDSYRTILPNDTNAIYYTALAAANYNNYPAAISNYSKLLTTDYKGKERVYQDLSTIYLMSKDTANALKVTTEAVAKYPNNTDLRRREIEISIQSGKLNEVTEKINSAIAADPKNKSLYYYGGLVYSQAADNAIKSLKTAKDAAAKATLTKTRDESMAKATEMYKKALEIDPDYFEANLNLGYLLLNPAIDSFNAANKLPASKQKEYDAMMAKANTQFEAARPYLEKAVALNPKSAEALGNLKTYYLGKKNNAKATEIQKQIDALK</sequence>
<evidence type="ECO:0000256" key="1">
    <source>
        <dbReference type="ARBA" id="ARBA00022737"/>
    </source>
</evidence>
<evidence type="ECO:0000256" key="2">
    <source>
        <dbReference type="ARBA" id="ARBA00022803"/>
    </source>
</evidence>
<reference evidence="4" key="1">
    <citation type="submission" date="2022-04" db="EMBL/GenBank/DDBJ databases">
        <title>Mucilaginibacter sp. RS28 isolated from freshwater.</title>
        <authorList>
            <person name="Ko S.-R."/>
        </authorList>
    </citation>
    <scope>NUCLEOTIDE SEQUENCE</scope>
    <source>
        <strain evidence="4">RS28</strain>
    </source>
</reference>
<dbReference type="AlphaFoldDB" id="A0A9X1X4V0"/>
<evidence type="ECO:0000313" key="5">
    <source>
        <dbReference type="Proteomes" id="UP001139450"/>
    </source>
</evidence>
<proteinExistence type="predicted"/>
<comment type="caution">
    <text evidence="4">The sequence shown here is derived from an EMBL/GenBank/DDBJ whole genome shotgun (WGS) entry which is preliminary data.</text>
</comment>
<dbReference type="EMBL" id="JALJEJ010000008">
    <property type="protein sequence ID" value="MCJ8211122.1"/>
    <property type="molecule type" value="Genomic_DNA"/>
</dbReference>
<gene>
    <name evidence="4" type="ORF">MUY27_15490</name>
</gene>
<dbReference type="InterPro" id="IPR051012">
    <property type="entry name" value="CellSynth/LPSAsmb/PSIAsmb"/>
</dbReference>
<dbReference type="PANTHER" id="PTHR45586">
    <property type="entry name" value="TPR REPEAT-CONTAINING PROTEIN PA4667"/>
    <property type="match status" value="1"/>
</dbReference>
<accession>A0A9X1X4V0</accession>
<keyword evidence="1" id="KW-0677">Repeat</keyword>
<dbReference type="Pfam" id="PF13431">
    <property type="entry name" value="TPR_17"/>
    <property type="match status" value="1"/>
</dbReference>
<protein>
    <recommendedName>
        <fullName evidence="6">Tetratricopeptide repeat protein</fullName>
    </recommendedName>
</protein>
<organism evidence="4 5">
    <name type="scientific">Mucilaginibacter straminoryzae</name>
    <dbReference type="NCBI Taxonomy" id="2932774"/>
    <lineage>
        <taxon>Bacteria</taxon>
        <taxon>Pseudomonadati</taxon>
        <taxon>Bacteroidota</taxon>
        <taxon>Sphingobacteriia</taxon>
        <taxon>Sphingobacteriales</taxon>
        <taxon>Sphingobacteriaceae</taxon>
        <taxon>Mucilaginibacter</taxon>
    </lineage>
</organism>
<feature type="signal peptide" evidence="3">
    <location>
        <begin position="1"/>
        <end position="20"/>
    </location>
</feature>
<dbReference type="InterPro" id="IPR011990">
    <property type="entry name" value="TPR-like_helical_dom_sf"/>
</dbReference>
<evidence type="ECO:0000256" key="3">
    <source>
        <dbReference type="SAM" id="SignalP"/>
    </source>
</evidence>
<dbReference type="Proteomes" id="UP001139450">
    <property type="component" value="Unassembled WGS sequence"/>
</dbReference>
<evidence type="ECO:0008006" key="6">
    <source>
        <dbReference type="Google" id="ProtNLM"/>
    </source>
</evidence>
<keyword evidence="2" id="KW-0802">TPR repeat</keyword>
<name>A0A9X1X4V0_9SPHI</name>
<dbReference type="PANTHER" id="PTHR45586:SF1">
    <property type="entry name" value="LIPOPOLYSACCHARIDE ASSEMBLY PROTEIN B"/>
    <property type="match status" value="1"/>
</dbReference>
<feature type="chain" id="PRO_5040742908" description="Tetratricopeptide repeat protein" evidence="3">
    <location>
        <begin position="21"/>
        <end position="417"/>
    </location>
</feature>
<dbReference type="RefSeq" id="WP_245131443.1">
    <property type="nucleotide sequence ID" value="NZ_JALJEJ010000008.1"/>
</dbReference>
<keyword evidence="5" id="KW-1185">Reference proteome</keyword>
<dbReference type="SUPFAM" id="SSF48452">
    <property type="entry name" value="TPR-like"/>
    <property type="match status" value="1"/>
</dbReference>
<evidence type="ECO:0000313" key="4">
    <source>
        <dbReference type="EMBL" id="MCJ8211122.1"/>
    </source>
</evidence>
<dbReference type="Gene3D" id="1.25.40.10">
    <property type="entry name" value="Tetratricopeptide repeat domain"/>
    <property type="match status" value="2"/>
</dbReference>